<sequence>MGWRFLKKIYKKGLTNVVALIIVLFILLALLVPFIFYFMSSLSYKQVSSAVFNNYVYLKNLQIRQVTNGHPSIYYNGSIIILAYSNGSFTPPANLTITEILYLTSNNVWEEVPLQYPLTIYTGKSLQLPSYVLGKPIIIVTSLGNIFFLTPGSSIGPFSLAGKAGVEIITQISNSSFTIGTSANITTNIYGKWENFTTPIAFPNESGTFEVKVPEYVFYENSKGQIITGVFHNWAILGQASLNSTSSLGIRVTLEDAPAVLIANYTPLLAKATLCIETNYPQSTTISIDGRTYTITNGEKIQIPAGFANVTVFTLQGTIQVSSEVKQHYVYDYMQYQSTISHATSMIIFIPPDTTQTLKVEYDNNYNCYLVTLEAQNNDGYPVSIGNNLYNYGQSYWFIGGNYSFVPIGFFCTYANPPYTYGAVTVYFNYSNGTTFTYNFPNIPGYVIINQPMTICVIYGVELYWQPLT</sequence>
<organism evidence="2">
    <name type="scientific">Sulfurisphaera javensis</name>
    <dbReference type="NCBI Taxonomy" id="2049879"/>
    <lineage>
        <taxon>Archaea</taxon>
        <taxon>Thermoproteota</taxon>
        <taxon>Thermoprotei</taxon>
        <taxon>Sulfolobales</taxon>
        <taxon>Sulfolobaceae</taxon>
        <taxon>Sulfurisphaera</taxon>
    </lineage>
</organism>
<reference evidence="2" key="1">
    <citation type="submission" date="2024-03" db="EMBL/GenBank/DDBJ databases">
        <title>Complete genome sequence of Sulfurisphaera javensis strain KD-1.</title>
        <authorList>
            <person name="Sakai H."/>
            <person name="Nur N."/>
            <person name="Suwanto A."/>
            <person name="Kurosawa N."/>
        </authorList>
    </citation>
    <scope>NUCLEOTIDE SEQUENCE</scope>
    <source>
        <strain evidence="2">KD-1</strain>
    </source>
</reference>
<feature type="transmembrane region" description="Helical" evidence="1">
    <location>
        <begin position="14"/>
        <end position="39"/>
    </location>
</feature>
<dbReference type="RefSeq" id="WP_369611133.1">
    <property type="nucleotide sequence ID" value="NZ_AP031322.1"/>
</dbReference>
<dbReference type="GeneID" id="92353822"/>
<keyword evidence="1" id="KW-0472">Membrane</keyword>
<protein>
    <submittedName>
        <fullName evidence="2">Uncharacterized protein</fullName>
    </submittedName>
</protein>
<gene>
    <name evidence="2" type="ORF">SJAV_08900</name>
</gene>
<dbReference type="EMBL" id="AP031322">
    <property type="protein sequence ID" value="BFH72946.1"/>
    <property type="molecule type" value="Genomic_DNA"/>
</dbReference>
<keyword evidence="1" id="KW-1133">Transmembrane helix</keyword>
<dbReference type="KEGG" id="sjv:SJAV_08900"/>
<name>A0AAT9GPV5_9CREN</name>
<keyword evidence="1" id="KW-0812">Transmembrane</keyword>
<dbReference type="AlphaFoldDB" id="A0AAT9GPV5"/>
<evidence type="ECO:0000256" key="1">
    <source>
        <dbReference type="SAM" id="Phobius"/>
    </source>
</evidence>
<accession>A0AAT9GPV5</accession>
<evidence type="ECO:0000313" key="2">
    <source>
        <dbReference type="EMBL" id="BFH72946.1"/>
    </source>
</evidence>
<proteinExistence type="predicted"/>